<gene>
    <name evidence="13" type="ORF">GPM918_LOCUS5312</name>
    <name evidence="14" type="ORF">SRO942_LOCUS5312</name>
</gene>
<evidence type="ECO:0000256" key="6">
    <source>
        <dbReference type="ARBA" id="ARBA00022974"/>
    </source>
</evidence>
<evidence type="ECO:0000256" key="12">
    <source>
        <dbReference type="SAM" id="MobiDB-lite"/>
    </source>
</evidence>
<keyword evidence="3" id="KW-1003">Cell membrane</keyword>
<evidence type="ECO:0000256" key="10">
    <source>
        <dbReference type="ARBA" id="ARBA00023288"/>
    </source>
</evidence>
<dbReference type="PANTHER" id="PTHR10822">
    <property type="entry name" value="GLYPICAN"/>
    <property type="match status" value="1"/>
</dbReference>
<evidence type="ECO:0000256" key="11">
    <source>
        <dbReference type="RuleBase" id="RU003518"/>
    </source>
</evidence>
<evidence type="ECO:0000256" key="2">
    <source>
        <dbReference type="ARBA" id="ARBA00010260"/>
    </source>
</evidence>
<keyword evidence="5" id="KW-0732">Signal</keyword>
<dbReference type="AlphaFoldDB" id="A0A813V6Y4"/>
<evidence type="ECO:0000256" key="4">
    <source>
        <dbReference type="ARBA" id="ARBA00022622"/>
    </source>
</evidence>
<keyword evidence="8" id="KW-0325">Glycoprotein</keyword>
<comment type="caution">
    <text evidence="13">The sequence shown here is derived from an EMBL/GenBank/DDBJ whole genome shotgun (WGS) entry which is preliminary data.</text>
</comment>
<evidence type="ECO:0000256" key="8">
    <source>
        <dbReference type="ARBA" id="ARBA00023180"/>
    </source>
</evidence>
<evidence type="ECO:0000313" key="13">
    <source>
        <dbReference type="EMBL" id="CAF0836032.1"/>
    </source>
</evidence>
<dbReference type="GO" id="GO:1905475">
    <property type="term" value="P:regulation of protein localization to membrane"/>
    <property type="evidence" value="ECO:0007669"/>
    <property type="project" value="TreeGrafter"/>
</dbReference>
<evidence type="ECO:0000256" key="7">
    <source>
        <dbReference type="ARBA" id="ARBA00023136"/>
    </source>
</evidence>
<keyword evidence="15" id="KW-1185">Reference proteome</keyword>
<evidence type="ECO:0000313" key="15">
    <source>
        <dbReference type="Proteomes" id="UP000663829"/>
    </source>
</evidence>
<keyword evidence="10" id="KW-0449">Lipoprotein</keyword>
<evidence type="ECO:0000256" key="1">
    <source>
        <dbReference type="ARBA" id="ARBA00004609"/>
    </source>
</evidence>
<dbReference type="OrthoDB" id="10010764at2759"/>
<dbReference type="GO" id="GO:0005576">
    <property type="term" value="C:extracellular region"/>
    <property type="evidence" value="ECO:0007669"/>
    <property type="project" value="TreeGrafter"/>
</dbReference>
<evidence type="ECO:0000256" key="5">
    <source>
        <dbReference type="ARBA" id="ARBA00022729"/>
    </source>
</evidence>
<evidence type="ECO:0000256" key="3">
    <source>
        <dbReference type="ARBA" id="ARBA00022475"/>
    </source>
</evidence>
<dbReference type="Proteomes" id="UP000663829">
    <property type="component" value="Unassembled WGS sequence"/>
</dbReference>
<dbReference type="GO" id="GO:0009986">
    <property type="term" value="C:cell surface"/>
    <property type="evidence" value="ECO:0007669"/>
    <property type="project" value="TreeGrafter"/>
</dbReference>
<dbReference type="Pfam" id="PF01153">
    <property type="entry name" value="Glypican"/>
    <property type="match status" value="1"/>
</dbReference>
<dbReference type="GO" id="GO:0016477">
    <property type="term" value="P:cell migration"/>
    <property type="evidence" value="ECO:0007669"/>
    <property type="project" value="TreeGrafter"/>
</dbReference>
<evidence type="ECO:0000313" key="14">
    <source>
        <dbReference type="EMBL" id="CAF3623265.1"/>
    </source>
</evidence>
<feature type="compositionally biased region" description="Basic and acidic residues" evidence="12">
    <location>
        <begin position="556"/>
        <end position="571"/>
    </location>
</feature>
<dbReference type="EMBL" id="CAJOBC010000763">
    <property type="protein sequence ID" value="CAF3623265.1"/>
    <property type="molecule type" value="Genomic_DNA"/>
</dbReference>
<comment type="subcellular location">
    <subcellularLocation>
        <location evidence="1">Cell membrane</location>
        <topology evidence="1">Lipid-anchor</topology>
        <topology evidence="1">GPI-anchor</topology>
    </subcellularLocation>
</comment>
<dbReference type="GO" id="GO:0005886">
    <property type="term" value="C:plasma membrane"/>
    <property type="evidence" value="ECO:0007669"/>
    <property type="project" value="UniProtKB-SubCell"/>
</dbReference>
<organism evidence="13 15">
    <name type="scientific">Didymodactylos carnosus</name>
    <dbReference type="NCBI Taxonomy" id="1234261"/>
    <lineage>
        <taxon>Eukaryota</taxon>
        <taxon>Metazoa</taxon>
        <taxon>Spiralia</taxon>
        <taxon>Gnathifera</taxon>
        <taxon>Rotifera</taxon>
        <taxon>Eurotatoria</taxon>
        <taxon>Bdelloidea</taxon>
        <taxon>Philodinida</taxon>
        <taxon>Philodinidae</taxon>
        <taxon>Didymodactylos</taxon>
    </lineage>
</organism>
<evidence type="ECO:0000256" key="9">
    <source>
        <dbReference type="ARBA" id="ARBA00023207"/>
    </source>
</evidence>
<accession>A0A813V6Y4</accession>
<proteinExistence type="inferred from homology"/>
<dbReference type="GO" id="GO:0098552">
    <property type="term" value="C:side of membrane"/>
    <property type="evidence" value="ECO:0007669"/>
    <property type="project" value="UniProtKB-KW"/>
</dbReference>
<keyword evidence="6" id="KW-0654">Proteoglycan</keyword>
<keyword evidence="4" id="KW-0336">GPI-anchor</keyword>
<dbReference type="PANTHER" id="PTHR10822:SF29">
    <property type="entry name" value="DIVISION ABNORMALLY DELAYED PROTEIN"/>
    <property type="match status" value="1"/>
</dbReference>
<keyword evidence="7" id="KW-0472">Membrane</keyword>
<feature type="region of interest" description="Disordered" evidence="12">
    <location>
        <begin position="556"/>
        <end position="593"/>
    </location>
</feature>
<protein>
    <submittedName>
        <fullName evidence="13">Uncharacterized protein</fullName>
    </submittedName>
</protein>
<dbReference type="EMBL" id="CAJNOQ010000763">
    <property type="protein sequence ID" value="CAF0836032.1"/>
    <property type="molecule type" value="Genomic_DNA"/>
</dbReference>
<keyword evidence="9" id="KW-0357">Heparan sulfate</keyword>
<dbReference type="Proteomes" id="UP000681722">
    <property type="component" value="Unassembled WGS sequence"/>
</dbReference>
<comment type="similarity">
    <text evidence="2 11">Belongs to the glypican family.</text>
</comment>
<dbReference type="GO" id="GO:0009966">
    <property type="term" value="P:regulation of signal transduction"/>
    <property type="evidence" value="ECO:0007669"/>
    <property type="project" value="InterPro"/>
</dbReference>
<sequence length="641" mass="73764">MVQFHEFVRNDRCSFLNLKLQTYNIYNNNYDVQQKFHGLRLCRGFIDNQCCPSSIENNIKNATALELYRLFELNSIIVYDSLLRYSTELNDTIKQLLQSSRQETHLVLQRGYNNLYEMYRQSIDDFYNSLNIITARTKNDISLYVEQLFRSVLKTSFSVTVTGKINDVNLQPSIKTSYLTCVWQTRPFGDISTTLTSQISKNLGSILDLYELLKTVSELVQLISIGITTDYHCIDLMTQLNYCNLCAGRNELPCYSSCKNVILSCLSNITRIDNTWNKFVDSIQNVQYFNGLENVLSSIGISISEAVMTFFNAGGVENKEIIRQCGRLSTNRILKRTTSIENNMSNKSIFKPINVISLNNDVTTSSFHKKLMMISRSFSVHQSFWSTLPDSICTTPGVSVINTTCWTGTTVSIDGRSQMKSHFDKPLSLRLQWLLNEIEKKSAIFDQTEYSQNAAAVFTLKNDTKLNMFSITTLLNDTHDSLNDDQQEDELDYADYAYEDEESTTSRKTTIVSTTTKKTTLQILSFVTTTKTSLSIYPLEHDSEDDNTDAYYDYDDSHDKEDDDHDYHEYSDENFSTYPPPLIKPTTNTNWRKNIPNHHRTPIVWTFDNSLKKNSNSLFSYSKTLFFTNFISIVFVQLKVL</sequence>
<dbReference type="InterPro" id="IPR001863">
    <property type="entry name" value="Glypican"/>
</dbReference>
<reference evidence="13" key="1">
    <citation type="submission" date="2021-02" db="EMBL/GenBank/DDBJ databases">
        <authorList>
            <person name="Nowell W R."/>
        </authorList>
    </citation>
    <scope>NUCLEOTIDE SEQUENCE</scope>
</reference>
<name>A0A813V6Y4_9BILA</name>